<dbReference type="AlphaFoldDB" id="A0A8S9SI76"/>
<name>A0A8S9SI76_BRACR</name>
<protein>
    <submittedName>
        <fullName evidence="1">Uncharacterized protein</fullName>
    </submittedName>
</protein>
<organism evidence="1 2">
    <name type="scientific">Brassica cretica</name>
    <name type="common">Mustard</name>
    <dbReference type="NCBI Taxonomy" id="69181"/>
    <lineage>
        <taxon>Eukaryota</taxon>
        <taxon>Viridiplantae</taxon>
        <taxon>Streptophyta</taxon>
        <taxon>Embryophyta</taxon>
        <taxon>Tracheophyta</taxon>
        <taxon>Spermatophyta</taxon>
        <taxon>Magnoliopsida</taxon>
        <taxon>eudicotyledons</taxon>
        <taxon>Gunneridae</taxon>
        <taxon>Pentapetalae</taxon>
        <taxon>rosids</taxon>
        <taxon>malvids</taxon>
        <taxon>Brassicales</taxon>
        <taxon>Brassicaceae</taxon>
        <taxon>Brassiceae</taxon>
        <taxon>Brassica</taxon>
    </lineage>
</organism>
<evidence type="ECO:0000313" key="1">
    <source>
        <dbReference type="EMBL" id="KAF3601136.1"/>
    </source>
</evidence>
<gene>
    <name evidence="1" type="ORF">F2Q69_00035693</name>
</gene>
<accession>A0A8S9SI76</accession>
<dbReference type="EMBL" id="QGKX02000004">
    <property type="protein sequence ID" value="KAF3601136.1"/>
    <property type="molecule type" value="Genomic_DNA"/>
</dbReference>
<proteinExistence type="predicted"/>
<sequence length="211" mass="23159">MDPDIRTKKSRYPDPDSALTDLTFYYPDLDSASPDPDSASPDIRIFGSDPDRISDRIRISDCIVGEDIDAPVLLMVVKNDILDTVSTICATVDQSKLVPSPVEHGTRGNVVTDLLKELAALPKDSQLQGEGPPVEQALPRIEVKSHDNGETDNVEILPQIRIAEPTTETFPATVEGNWSQVYGNQHLNSAESSELNKDDEVQSLIKMMKST</sequence>
<comment type="caution">
    <text evidence="1">The sequence shown here is derived from an EMBL/GenBank/DDBJ whole genome shotgun (WGS) entry which is preliminary data.</text>
</comment>
<dbReference type="Proteomes" id="UP000712600">
    <property type="component" value="Unassembled WGS sequence"/>
</dbReference>
<reference evidence="1" key="1">
    <citation type="submission" date="2019-12" db="EMBL/GenBank/DDBJ databases">
        <title>Genome sequencing and annotation of Brassica cretica.</title>
        <authorList>
            <person name="Studholme D.J."/>
            <person name="Sarris P."/>
        </authorList>
    </citation>
    <scope>NUCLEOTIDE SEQUENCE</scope>
    <source>
        <strain evidence="1">PFS-109/04</strain>
        <tissue evidence="1">Leaf</tissue>
    </source>
</reference>
<evidence type="ECO:0000313" key="2">
    <source>
        <dbReference type="Proteomes" id="UP000712600"/>
    </source>
</evidence>